<dbReference type="RefSeq" id="WP_249736881.1">
    <property type="nucleotide sequence ID" value="NZ_JAKNCJ010000002.1"/>
</dbReference>
<dbReference type="PANTHER" id="PTHR10513:SF46">
    <property type="entry name" value="DEOXYGUANOSINE KINASE"/>
    <property type="match status" value="1"/>
</dbReference>
<protein>
    <submittedName>
        <fullName evidence="2">Deoxynucleoside kinase</fullName>
    </submittedName>
</protein>
<evidence type="ECO:0000259" key="1">
    <source>
        <dbReference type="Pfam" id="PF01712"/>
    </source>
</evidence>
<evidence type="ECO:0000313" key="2">
    <source>
        <dbReference type="EMBL" id="MCL6422765.1"/>
    </source>
</evidence>
<organism evidence="2 3">
    <name type="scientific">Brachybacterium equifaecis</name>
    <dbReference type="NCBI Taxonomy" id="2910770"/>
    <lineage>
        <taxon>Bacteria</taxon>
        <taxon>Bacillati</taxon>
        <taxon>Actinomycetota</taxon>
        <taxon>Actinomycetes</taxon>
        <taxon>Micrococcales</taxon>
        <taxon>Dermabacteraceae</taxon>
        <taxon>Brachybacterium</taxon>
    </lineage>
</organism>
<accession>A0ABT0QYX6</accession>
<dbReference type="EMBL" id="JAKNCJ010000002">
    <property type="protein sequence ID" value="MCL6422765.1"/>
    <property type="molecule type" value="Genomic_DNA"/>
</dbReference>
<proteinExistence type="predicted"/>
<name>A0ABT0QYX6_9MICO</name>
<dbReference type="GO" id="GO:0016301">
    <property type="term" value="F:kinase activity"/>
    <property type="evidence" value="ECO:0007669"/>
    <property type="project" value="UniProtKB-KW"/>
</dbReference>
<dbReference type="Gene3D" id="3.40.50.300">
    <property type="entry name" value="P-loop containing nucleotide triphosphate hydrolases"/>
    <property type="match status" value="1"/>
</dbReference>
<dbReference type="CDD" id="cd01673">
    <property type="entry name" value="dNK"/>
    <property type="match status" value="1"/>
</dbReference>
<dbReference type="InterPro" id="IPR050566">
    <property type="entry name" value="Deoxyribonucleoside_kinase"/>
</dbReference>
<keyword evidence="2" id="KW-0418">Kinase</keyword>
<feature type="domain" description="Deoxynucleoside kinase" evidence="1">
    <location>
        <begin position="7"/>
        <end position="197"/>
    </location>
</feature>
<sequence length="203" mass="23427">MKNLFVAVEGPIGVGKTSLMHRLAEQYGLREERELVAENPFFSSFYADIPRWAFQTEMFFLTSRYTQLRDLGQDARGVVADYHIHKNLIFARRTLGPAELDKLLRVYDVLTEGLIQPDLTIFLDAELPVLRERIALRAREEEVLIQDQYLENLRADYRDYYESLTRSGGNALFLDTTGTDFVHDEADFARILETIRTAAGETR</sequence>
<keyword evidence="2" id="KW-0808">Transferase</keyword>
<dbReference type="PIRSF" id="PIRSF000705">
    <property type="entry name" value="DNK"/>
    <property type="match status" value="1"/>
</dbReference>
<dbReference type="InterPro" id="IPR027417">
    <property type="entry name" value="P-loop_NTPase"/>
</dbReference>
<reference evidence="2" key="1">
    <citation type="submission" date="2022-02" db="EMBL/GenBank/DDBJ databases">
        <authorList>
            <person name="Lee M."/>
            <person name="Kim S.-J."/>
            <person name="Jung M.-Y."/>
        </authorList>
    </citation>
    <scope>NUCLEOTIDE SEQUENCE</scope>
    <source>
        <strain evidence="2">JHP9</strain>
    </source>
</reference>
<dbReference type="SUPFAM" id="SSF52540">
    <property type="entry name" value="P-loop containing nucleoside triphosphate hydrolases"/>
    <property type="match status" value="1"/>
</dbReference>
<keyword evidence="3" id="KW-1185">Reference proteome</keyword>
<dbReference type="Pfam" id="PF01712">
    <property type="entry name" value="dNK"/>
    <property type="match status" value="1"/>
</dbReference>
<dbReference type="InterPro" id="IPR002624">
    <property type="entry name" value="DCK/DGK"/>
</dbReference>
<dbReference type="PANTHER" id="PTHR10513">
    <property type="entry name" value="DEOXYNUCLEOSIDE KINASE"/>
    <property type="match status" value="1"/>
</dbReference>
<dbReference type="Proteomes" id="UP001203761">
    <property type="component" value="Unassembled WGS sequence"/>
</dbReference>
<dbReference type="InterPro" id="IPR031314">
    <property type="entry name" value="DNK_dom"/>
</dbReference>
<gene>
    <name evidence="2" type="ORF">Bequi_05080</name>
</gene>
<comment type="caution">
    <text evidence="2">The sequence shown here is derived from an EMBL/GenBank/DDBJ whole genome shotgun (WGS) entry which is preliminary data.</text>
</comment>
<evidence type="ECO:0000313" key="3">
    <source>
        <dbReference type="Proteomes" id="UP001203761"/>
    </source>
</evidence>